<accession>A0ABW4YU52</accession>
<evidence type="ECO:0000256" key="1">
    <source>
        <dbReference type="SAM" id="SignalP"/>
    </source>
</evidence>
<dbReference type="InterPro" id="IPR023214">
    <property type="entry name" value="HAD_sf"/>
</dbReference>
<keyword evidence="1" id="KW-0732">Signal</keyword>
<evidence type="ECO:0000313" key="3">
    <source>
        <dbReference type="Proteomes" id="UP001597299"/>
    </source>
</evidence>
<evidence type="ECO:0000313" key="2">
    <source>
        <dbReference type="EMBL" id="MFD2139914.1"/>
    </source>
</evidence>
<keyword evidence="2" id="KW-0378">Hydrolase</keyword>
<dbReference type="Proteomes" id="UP001597299">
    <property type="component" value="Unassembled WGS sequence"/>
</dbReference>
<dbReference type="InterPro" id="IPR036412">
    <property type="entry name" value="HAD-like_sf"/>
</dbReference>
<dbReference type="SUPFAM" id="SSF56784">
    <property type="entry name" value="HAD-like"/>
    <property type="match status" value="1"/>
</dbReference>
<gene>
    <name evidence="2" type="ORF">ACFSNC_05865</name>
</gene>
<comment type="caution">
    <text evidence="2">The sequence shown here is derived from an EMBL/GenBank/DDBJ whole genome shotgun (WGS) entry which is preliminary data.</text>
</comment>
<reference evidence="3" key="1">
    <citation type="journal article" date="2019" name="Int. J. Syst. Evol. Microbiol.">
        <title>The Global Catalogue of Microorganisms (GCM) 10K type strain sequencing project: providing services to taxonomists for standard genome sequencing and annotation.</title>
        <authorList>
            <consortium name="The Broad Institute Genomics Platform"/>
            <consortium name="The Broad Institute Genome Sequencing Center for Infectious Disease"/>
            <person name="Wu L."/>
            <person name="Ma J."/>
        </authorList>
    </citation>
    <scope>NUCLEOTIDE SEQUENCE [LARGE SCALE GENOMIC DNA]</scope>
    <source>
        <strain evidence="3">CCM 7435</strain>
    </source>
</reference>
<dbReference type="Pfam" id="PF12710">
    <property type="entry name" value="HAD"/>
    <property type="match status" value="1"/>
</dbReference>
<dbReference type="RefSeq" id="WP_246548954.1">
    <property type="nucleotide sequence ID" value="NZ_JAHBGB010000033.1"/>
</dbReference>
<name>A0ABW4YU52_9HYPH</name>
<feature type="chain" id="PRO_5046479979" evidence="1">
    <location>
        <begin position="33"/>
        <end position="359"/>
    </location>
</feature>
<dbReference type="GO" id="GO:0016787">
    <property type="term" value="F:hydrolase activity"/>
    <property type="evidence" value="ECO:0007669"/>
    <property type="project" value="UniProtKB-KW"/>
</dbReference>
<proteinExistence type="predicted"/>
<protein>
    <submittedName>
        <fullName evidence="2">HAD family hydrolase</fullName>
    </submittedName>
</protein>
<organism evidence="2 3">
    <name type="scientific">Ancylobacter oerskovii</name>
    <dbReference type="NCBI Taxonomy" id="459519"/>
    <lineage>
        <taxon>Bacteria</taxon>
        <taxon>Pseudomonadati</taxon>
        <taxon>Pseudomonadota</taxon>
        <taxon>Alphaproteobacteria</taxon>
        <taxon>Hyphomicrobiales</taxon>
        <taxon>Xanthobacteraceae</taxon>
        <taxon>Ancylobacter</taxon>
    </lineage>
</organism>
<sequence>MRRTGWTAVIRGGMLAALVCAAMLGAAAPVAAQGTTQGAAAAVAPVADPLPSWNEGAAKRAILDFVRATTDPAGAGFVPLPDRVATFDQDGTLWVEHPVYTQVLYAFARLRVLAETKPELKQAEPFRTVLSGDRDAIARLPLHALEKILAVTLTGMTVEAFQADVAQWLDTARDARWQRRYTELTYQPMQEVLAHLRANGFRTYIATGGGQDFVRVYAGTVYGIPPEQVVGTAGATSYGYDAAGRPVLTKEPKLLLDDNLAGKPEGIHLMIGRRPHAAFGNSTGDRQMLEYVGAGAGPRLAMLVLHDDAAREYAYGPALGLPDTEVGTFTPQLYEEAGRQGWTVISMKADWKRLFAFEP</sequence>
<dbReference type="EMBL" id="JBHUHD010000001">
    <property type="protein sequence ID" value="MFD2139914.1"/>
    <property type="molecule type" value="Genomic_DNA"/>
</dbReference>
<feature type="signal peptide" evidence="1">
    <location>
        <begin position="1"/>
        <end position="32"/>
    </location>
</feature>
<dbReference type="Gene3D" id="3.40.50.1000">
    <property type="entry name" value="HAD superfamily/HAD-like"/>
    <property type="match status" value="1"/>
</dbReference>
<keyword evidence="3" id="KW-1185">Reference proteome</keyword>